<feature type="domain" description="Doublecortin" evidence="4">
    <location>
        <begin position="169"/>
        <end position="243"/>
    </location>
</feature>
<feature type="domain" description="PLAT" evidence="3">
    <location>
        <begin position="3127"/>
        <end position="3248"/>
    </location>
</feature>
<dbReference type="SUPFAM" id="SSF50353">
    <property type="entry name" value="Cytokine"/>
    <property type="match status" value="2"/>
</dbReference>
<dbReference type="PROSITE" id="PS50095">
    <property type="entry name" value="PLAT"/>
    <property type="match status" value="17"/>
</dbReference>
<feature type="compositionally biased region" description="Acidic residues" evidence="2">
    <location>
        <begin position="3284"/>
        <end position="3295"/>
    </location>
</feature>
<feature type="region of interest" description="Disordered" evidence="2">
    <location>
        <begin position="2951"/>
        <end position="2995"/>
    </location>
</feature>
<feature type="compositionally biased region" description="Basic and acidic residues" evidence="2">
    <location>
        <begin position="2981"/>
        <end position="2993"/>
    </location>
</feature>
<dbReference type="CDD" id="cd01756">
    <property type="entry name" value="PLAT_repeat"/>
    <property type="match status" value="4"/>
</dbReference>
<feature type="region of interest" description="Disordered" evidence="2">
    <location>
        <begin position="1128"/>
        <end position="1177"/>
    </location>
</feature>
<dbReference type="Gene3D" id="2.60.60.20">
    <property type="entry name" value="PLAT/LH2 domain"/>
    <property type="match status" value="13"/>
</dbReference>
<feature type="region of interest" description="Disordered" evidence="2">
    <location>
        <begin position="1"/>
        <end position="20"/>
    </location>
</feature>
<dbReference type="PANTHER" id="PTHR45901:SF7">
    <property type="entry name" value="OXYGEN-REGULATED PROTEIN 1"/>
    <property type="match status" value="1"/>
</dbReference>
<comment type="caution">
    <text evidence="5">The sequence shown here is derived from an EMBL/GenBank/DDBJ whole genome shotgun (WGS) entry which is preliminary data.</text>
</comment>
<dbReference type="Pfam" id="PF01477">
    <property type="entry name" value="PLAT"/>
    <property type="match status" value="17"/>
</dbReference>
<evidence type="ECO:0000256" key="1">
    <source>
        <dbReference type="PROSITE-ProRule" id="PRU00152"/>
    </source>
</evidence>
<feature type="region of interest" description="Disordered" evidence="2">
    <location>
        <begin position="1192"/>
        <end position="1280"/>
    </location>
</feature>
<feature type="domain" description="PLAT" evidence="3">
    <location>
        <begin position="1308"/>
        <end position="1425"/>
    </location>
</feature>
<feature type="compositionally biased region" description="Basic residues" evidence="2">
    <location>
        <begin position="10"/>
        <end position="20"/>
    </location>
</feature>
<protein>
    <recommendedName>
        <fullName evidence="7">Lipoxygenase homology domain-containing protein 1-like</fullName>
    </recommendedName>
</protein>
<dbReference type="SUPFAM" id="SSF49723">
    <property type="entry name" value="Lipase/lipooxygenase domain (PLAT/LH2 domain)"/>
    <property type="match status" value="18"/>
</dbReference>
<feature type="domain" description="PLAT" evidence="3">
    <location>
        <begin position="2997"/>
        <end position="3115"/>
    </location>
</feature>
<dbReference type="Proteomes" id="UP001283361">
    <property type="component" value="Unassembled WGS sequence"/>
</dbReference>
<feature type="compositionally biased region" description="Acidic residues" evidence="2">
    <location>
        <begin position="1202"/>
        <end position="1212"/>
    </location>
</feature>
<gene>
    <name evidence="5" type="ORF">RRG08_021747</name>
</gene>
<feature type="domain" description="Doublecortin" evidence="4">
    <location>
        <begin position="29"/>
        <end position="100"/>
    </location>
</feature>
<feature type="domain" description="PLAT" evidence="3">
    <location>
        <begin position="2788"/>
        <end position="2906"/>
    </location>
</feature>
<dbReference type="EMBL" id="JAWDGP010003066">
    <property type="protein sequence ID" value="KAK3777631.1"/>
    <property type="molecule type" value="Genomic_DNA"/>
</dbReference>
<evidence type="ECO:0000259" key="4">
    <source>
        <dbReference type="PROSITE" id="PS50309"/>
    </source>
</evidence>
<feature type="domain" description="PLAT" evidence="3">
    <location>
        <begin position="298"/>
        <end position="415"/>
    </location>
</feature>
<feature type="domain" description="PLAT" evidence="3">
    <location>
        <begin position="874"/>
        <end position="991"/>
    </location>
</feature>
<feature type="compositionally biased region" description="Acidic residues" evidence="2">
    <location>
        <begin position="1220"/>
        <end position="1264"/>
    </location>
</feature>
<feature type="domain" description="PLAT" evidence="3">
    <location>
        <begin position="2520"/>
        <end position="2635"/>
    </location>
</feature>
<proteinExistence type="predicted"/>
<feature type="domain" description="PLAT" evidence="3">
    <location>
        <begin position="2117"/>
        <end position="2231"/>
    </location>
</feature>
<dbReference type="InterPro" id="IPR036572">
    <property type="entry name" value="Doublecortin_dom_sf"/>
</dbReference>
<reference evidence="5" key="1">
    <citation type="journal article" date="2023" name="G3 (Bethesda)">
        <title>A reference genome for the long-term kleptoplast-retaining sea slug Elysia crispata morphotype clarki.</title>
        <authorList>
            <person name="Eastman K.E."/>
            <person name="Pendleton A.L."/>
            <person name="Shaikh M.A."/>
            <person name="Suttiyut T."/>
            <person name="Ogas R."/>
            <person name="Tomko P."/>
            <person name="Gavelis G."/>
            <person name="Widhalm J.R."/>
            <person name="Wisecaver J.H."/>
        </authorList>
    </citation>
    <scope>NUCLEOTIDE SEQUENCE</scope>
    <source>
        <strain evidence="5">ECLA1</strain>
    </source>
</reference>
<feature type="compositionally biased region" description="Basic and acidic residues" evidence="2">
    <location>
        <begin position="2956"/>
        <end position="2972"/>
    </location>
</feature>
<dbReference type="Gene3D" id="3.10.20.230">
    <property type="entry name" value="Doublecortin domain"/>
    <property type="match status" value="2"/>
</dbReference>
<dbReference type="InterPro" id="IPR001024">
    <property type="entry name" value="PLAT/LH2_dom"/>
</dbReference>
<dbReference type="SMART" id="SM00308">
    <property type="entry name" value="LH2"/>
    <property type="match status" value="6"/>
</dbReference>
<comment type="caution">
    <text evidence="1">Lacks conserved residue(s) required for the propagation of feature annotation.</text>
</comment>
<evidence type="ECO:0008006" key="7">
    <source>
        <dbReference type="Google" id="ProtNLM"/>
    </source>
</evidence>
<dbReference type="PROSITE" id="PS50309">
    <property type="entry name" value="DC"/>
    <property type="match status" value="2"/>
</dbReference>
<dbReference type="CDD" id="cd23312">
    <property type="entry name" value="beta-trefoil_FGF_RP1"/>
    <property type="match status" value="2"/>
</dbReference>
<dbReference type="InterPro" id="IPR003533">
    <property type="entry name" value="Doublecortin_dom"/>
</dbReference>
<dbReference type="InterPro" id="IPR036392">
    <property type="entry name" value="PLAT/LH2_dom_sf"/>
</dbReference>
<feature type="domain" description="PLAT" evidence="3">
    <location>
        <begin position="2660"/>
        <end position="2777"/>
    </location>
</feature>
<evidence type="ECO:0000256" key="2">
    <source>
        <dbReference type="SAM" id="MobiDB-lite"/>
    </source>
</evidence>
<feature type="domain" description="PLAT" evidence="3">
    <location>
        <begin position="1840"/>
        <end position="1959"/>
    </location>
</feature>
<accession>A0AAE1DNU2</accession>
<feature type="domain" description="PLAT" evidence="3">
    <location>
        <begin position="1437"/>
        <end position="1558"/>
    </location>
</feature>
<sequence length="3304" mass="367861">MASRSPEKFKGRRGPAPHRRVIAEPSKAKICFFYKDGDTKFRAVKVCIHPRRYHRMEALITELSAKVKLPFGVRSIFTPRGRDMITSLEKLENGESYICSPMRHQARGLDTTKVMPPPRWYYDKPPSGTKQLSHLLQEFEFEDRSRYVGRRYPNRDARMADAYNRAQPKKITVLKNGEPTVHHVVLINRRTAQMFEQILSDISGMFSMAVRKLYTVEGRRISNLSAMINGPDVLVAAGREPFRTLAGFVHPPQDKESRMRTRMDINSRLNMRSTMDSHDDPVASRLKKRRDRLMKTKGNWKVWCTTNELPTAGTNAQVTITVYGHKGNTGPVPLGFPDKSGFKPGQVDEFDLSMGTSIGEIYKIRVGHDNSGSSPEWFCDEVRMQDVDTSEMLVFPCRRWMSRDEDDHEICREMPAIRKGEPHLPVIKYEVSVLTGDLWNAGTEANVYLTIYGDRGDSGVRQLYMAPGGTARSESGGGPFKKGQTSHFTVEAVSLGHLKRVIVGHDGTVPGDGWYLERMLIQEPDAKPHEVYHFYCGRWLDEGEDDGKIVRELKVQDEYLDDILEKRNWEFEKWKFDSKNQVMLMSMLTGKALRIKADGTVDGLGEETDAGSTLIVSSKKPMVRLFTSLLNGNFHLAIDHGKVTGQGRGGPQCEFRIHVQSDRTVMLEGAKSPLQFITLSDTGKLGDSRSTLDKDPAKRFHVYAKGVLRHRGIVMLRTSNIQAISVDHDKSLFATGRCNKAAHFRCHKVDEGGVRMFESMIYPGFYIRLKDGKFDCNGSRNEDSHFMVEKHKDKGYFTIQANKQRGMYIGFTPKGAVRPTVDTGTNNIHIFPEVIEYGTSKKQLTQEEKLTPISERTGYTESPEVKRKQDFEEGDYRVLVSTDETMENGQAVLQVYGDKGSTGPVVLTGPPNDGPSFMRGSTDEFKVNLAKLGKLFKARLELKPRSQTKDPSWKVRSLVLVNLLTQEKHTFDFNQWLSREKEDQSLVRELPVVLPGQEKESLPVVTYFVSVFTGKDPGSETDALVYINLYGDFGDCGRRELRKSNRPKMFARGQSDTFELEAVHLGNLSRVQIGHEETRPGGGWFLDKVVVREGKTANMEFVFACGRWFDSSMEDRKLERILTVKDNARGRENEPAPSKISPVRELSQHPVLPPISTTPPRTPQVRHTPDTSEFEQTEAEVMAGSPEVIPALEDSEAAPPMEETEAITEDETSGDHIDDTLDDGGEESHEADEEEEGEEDEKMEEEEEQTNQEDEEEDETEGEMEENKESEIEETEEPGDEHVIDMLMEEEDAPVLTKEDTKESFKKTQVSVQLYTHASSDPSMEDSAQLYLYGRDGHLGPLTLGSGRDGKFKPDSIDTISISLEESVGPLYKVRIGLAENIFGCQWYLDKLKLSEPGSGEEFDLDVGRWMSRQKEDCDVWRELSISRPQEPPLPVIIYTVEVHTSDLSGADTTAAMFITLFGQQGDSGQRRLYVTQTDGKMFSQGKIDRFTFEAVSLGQLNSVVIGHSDNQAGQGAHIDYVAVKEFNSNDEEVETFFPCGRWLDSGQDDGQIVRELHPGQRPKEEPKKSSGEYLMWVTTAEDSSPAQGGKATIVVYGDKGKSDEIELFAPSSTARLFEPANSDEFEVSTGEIGEIYKIRITREDRTEWKGWHLEEVKLEDKASGQVYIFPFDRWLSRDMGDGDLACELPVVLSGMETLKVKRYEFLVTTGDHWAAETDAGVWVTLYGSQGDAGKRLLHKSLSGNKPFQRGAEDVFTVEAVDLAELQTMEIEHTGKGPGAGWYLEHITVSDMTDGTIREVFPCGRWLDEGEDDGKTCRLLRKMKLPELAESHAVPTETGGQWRVRIRTSDLPDAGTHAQVYLTVQGVKDMSHPIPLGDGSLGMQHFQPGQEAEFDIDLDDHLGELTKIRLEHDGRNSDPAWHVDWVQLKHLNSGFDCLFTLDRWLAEDKGDGQMFRECGLESPGWMPAPVLRYIILIQTGRKANSGANGGICSVNLIGSHGDTGQQLLQRPLVRSMDAMKEGALDVYMIEAVSVGTLHSIRLGFEGRGRAKEWYIESVKVMESLWAITESVFTANCWLDDKDITAVNLPISNTCKASTLPNDISVAVLGHRIAESNGSWELWVWTSHKDGAGSSDPLTLTLFGSIGPSPPFELNQNGEFYAGSCVHSKIQAGSIGDLFKIRLAFAEKIGNSSWFLDRIKLKDCDSLQEFNFQYKNWILSSDVNQDGMVELPAIRPDIVPLSENVYKLKIITGDLPCAETSAEVSVMLIGEWGDSGHRCISKPVNGGEPFRRGQTDEFELHLLNLGRISHLLLGHGEHGRGKGWFAAHAALNFAGPDGGQMEAVFACNRWLDSGVDDRKTLRKFPAMGTITLKEVVSPKVRETSAGIWTVYIKMAASEKLDISKGSDTARQGVSLVVYGTQKVIGPVELGKDMTGRFEPGQTEVFKGVQLGDIGDLTKIRVSSGLEGDPDSCWAVEEVLMLDETTREKLKFDYSGSVGQLGGDVRKERPVIRPGTTVSPLVTYSVRVDTEDIADGGTSARVYVTIYGSQGDTGRRLLHTTSGIMPFSQGQKQHFSIEAVDVGDLEKIVVTKGPGDSWMLNQMIVKAGQFGPVEHTFIWSNWVGNEEKRDEQVEVTLPVISTRPSTVAVPTSDFPDFPVTRGQWSVEVLTGTDGTSGDVNDVTIVFCGSKGESTPVSLTGKRENTFQPGTTEKFEVSLSEDVSDLIKMRIGFEDNLQPKSWHLKRIHFEDVDTKDTFWSSFARPIAVNETSDGWTEFPVVWPGVFILPVVKYHVTVITADSPGASTDQVIIVKLDGQMGSTGYRRLQDTTSGKLHFQQGQTDSFVIEAVSLLSIDSITIGHNSGNPGDGWFLLQVTVKPENEEDPYVFVCNRWLDAGQDDGEIMRTLYPGDADDGSSALTTAISAKKEEEQEEINNTPIEAVTVAPVASKRISLSPDPFKEDNLDEAEWGKTPEEPEVGPTETKSETPQKPETPKHKAGHWLVFTVTAPETDSWTEANVTLTVFGTNGQSGPILLESEDKDTFQAGKTDQFDIFLDPEVIGHLKKIRLEHDNTGQSMGWRVSKLILENQVTEEKHEFNVDRWLSFEVENGDIVYEAGVTSQDGLAPESCQYLIKTVTEAQENAGTEANVHITVVGSLGDSGRRYLKNGSDSNKKFLEGKTDSFILEAVDLGDLEKVIVGHDGGSEPDAAWGLQCVMVRKMDPHIRESSVFPYGKSVLGGQENQVTVIVSGKTDANPGDSNIGTSSPEVDQLPEIIANDEIVKREDENLENLDTTEDISENRGIDDE</sequence>
<dbReference type="CDD" id="cd17070">
    <property type="entry name" value="DCX2_RP_like"/>
    <property type="match status" value="1"/>
</dbReference>
<dbReference type="InterPro" id="IPR052970">
    <property type="entry name" value="Inner_ear_hair_cell_LOXHD"/>
</dbReference>
<dbReference type="InterPro" id="IPR008996">
    <property type="entry name" value="IL1/FGF"/>
</dbReference>
<dbReference type="Gene3D" id="2.40.180.10">
    <property type="entry name" value="Catalase core domain"/>
    <property type="match status" value="5"/>
</dbReference>
<feature type="domain" description="PLAT" evidence="3">
    <location>
        <begin position="427"/>
        <end position="554"/>
    </location>
</feature>
<dbReference type="SUPFAM" id="SSF89837">
    <property type="entry name" value="Doublecortin (DC)"/>
    <property type="match status" value="2"/>
</dbReference>
<name>A0AAE1DNU2_9GAST</name>
<feature type="domain" description="PLAT" evidence="3">
    <location>
        <begin position="2243"/>
        <end position="2364"/>
    </location>
</feature>
<dbReference type="Pfam" id="PF03607">
    <property type="entry name" value="DCX"/>
    <property type="match status" value="2"/>
</dbReference>
<dbReference type="GO" id="GO:0035556">
    <property type="term" value="P:intracellular signal transduction"/>
    <property type="evidence" value="ECO:0007669"/>
    <property type="project" value="InterPro"/>
</dbReference>
<evidence type="ECO:0000313" key="5">
    <source>
        <dbReference type="EMBL" id="KAK3777631.1"/>
    </source>
</evidence>
<keyword evidence="6" id="KW-1185">Reference proteome</keyword>
<dbReference type="Gene3D" id="2.80.10.50">
    <property type="match status" value="2"/>
</dbReference>
<evidence type="ECO:0000313" key="6">
    <source>
        <dbReference type="Proteomes" id="UP001283361"/>
    </source>
</evidence>
<feature type="domain" description="PLAT" evidence="3">
    <location>
        <begin position="1572"/>
        <end position="1690"/>
    </location>
</feature>
<feature type="region of interest" description="Disordered" evidence="2">
    <location>
        <begin position="3278"/>
        <end position="3304"/>
    </location>
</feature>
<feature type="domain" description="PLAT" evidence="3">
    <location>
        <begin position="1971"/>
        <end position="2092"/>
    </location>
</feature>
<evidence type="ECO:0000259" key="3">
    <source>
        <dbReference type="PROSITE" id="PS50095"/>
    </source>
</evidence>
<dbReference type="PANTHER" id="PTHR45901">
    <property type="entry name" value="PROTEIN CBG12474"/>
    <property type="match status" value="1"/>
</dbReference>
<feature type="compositionally biased region" description="Pro residues" evidence="2">
    <location>
        <begin position="1151"/>
        <end position="1162"/>
    </location>
</feature>
<dbReference type="SMART" id="SM00537">
    <property type="entry name" value="DCX"/>
    <property type="match status" value="2"/>
</dbReference>
<feature type="domain" description="PLAT" evidence="3">
    <location>
        <begin position="1005"/>
        <end position="1123"/>
    </location>
</feature>
<feature type="domain" description="PLAT" evidence="3">
    <location>
        <begin position="1702"/>
        <end position="1821"/>
    </location>
</feature>
<organism evidence="5 6">
    <name type="scientific">Elysia crispata</name>
    <name type="common">lettuce slug</name>
    <dbReference type="NCBI Taxonomy" id="231223"/>
    <lineage>
        <taxon>Eukaryota</taxon>
        <taxon>Metazoa</taxon>
        <taxon>Spiralia</taxon>
        <taxon>Lophotrochozoa</taxon>
        <taxon>Mollusca</taxon>
        <taxon>Gastropoda</taxon>
        <taxon>Heterobranchia</taxon>
        <taxon>Euthyneura</taxon>
        <taxon>Panpulmonata</taxon>
        <taxon>Sacoglossa</taxon>
        <taxon>Placobranchoidea</taxon>
        <taxon>Plakobranchidae</taxon>
        <taxon>Elysia</taxon>
    </lineage>
</organism>